<dbReference type="OrthoDB" id="9811314at2"/>
<feature type="chain" id="PRO_5015075294" evidence="6">
    <location>
        <begin position="21"/>
        <end position="163"/>
    </location>
</feature>
<evidence type="ECO:0000256" key="2">
    <source>
        <dbReference type="ARBA" id="ARBA00022670"/>
    </source>
</evidence>
<evidence type="ECO:0000313" key="10">
    <source>
        <dbReference type="Proteomes" id="UP000215450"/>
    </source>
</evidence>
<evidence type="ECO:0000256" key="4">
    <source>
        <dbReference type="ARBA" id="ARBA00022833"/>
    </source>
</evidence>
<evidence type="ECO:0000313" key="9">
    <source>
        <dbReference type="EMBL" id="SNB79736.1"/>
    </source>
</evidence>
<evidence type="ECO:0000313" key="8">
    <source>
        <dbReference type="EMBL" id="SMQ13064.1"/>
    </source>
</evidence>
<keyword evidence="5" id="KW-0482">Metalloprotease</keyword>
<dbReference type="InterPro" id="IPR050626">
    <property type="entry name" value="Peptidase_M16"/>
</dbReference>
<evidence type="ECO:0000259" key="7">
    <source>
        <dbReference type="Pfam" id="PF00675"/>
    </source>
</evidence>
<keyword evidence="10" id="KW-1185">Reference proteome</keyword>
<dbReference type="GO" id="GO:0006508">
    <property type="term" value="P:proteolysis"/>
    <property type="evidence" value="ECO:0007669"/>
    <property type="project" value="UniProtKB-KW"/>
</dbReference>
<evidence type="ECO:0000256" key="1">
    <source>
        <dbReference type="ARBA" id="ARBA00007261"/>
    </source>
</evidence>
<dbReference type="SUPFAM" id="SSF63411">
    <property type="entry name" value="LuxS/MPP-like metallohydrolase"/>
    <property type="match status" value="1"/>
</dbReference>
<dbReference type="GO" id="GO:0004222">
    <property type="term" value="F:metalloendopeptidase activity"/>
    <property type="evidence" value="ECO:0007669"/>
    <property type="project" value="UniProtKB-EC"/>
</dbReference>
<dbReference type="STRING" id="1522312.GCA_900177895_02209"/>
<dbReference type="AlphaFoldDB" id="A0A238TD63"/>
<dbReference type="Proteomes" id="UP000215450">
    <property type="component" value="Unassembled WGS sequence"/>
</dbReference>
<dbReference type="InterPro" id="IPR011249">
    <property type="entry name" value="Metalloenz_LuxS/M16"/>
</dbReference>
<keyword evidence="4" id="KW-0862">Zinc</keyword>
<sequence length="163" mass="18097">MSFPRIFAVVLLATSFAAHADNPTTSRTLANGLKVIVQEDHRAPVVMTQLWYKVGSSDEVAGKTGLSHALEHMMFKGTKTVPAGEYVKRISALGGSNNAYTTTEETVYHVTIAAQHLPKVLELEADRMANLNFSDTVFNNEMKVIREERRQRIDDNPDGMLYA</sequence>
<name>A0A238TD63_9NEIS</name>
<dbReference type="RefSeq" id="WP_143452836.1">
    <property type="nucleotide sequence ID" value="NZ_FXUV02000046.1"/>
</dbReference>
<dbReference type="EMBL" id="FXUV01000042">
    <property type="protein sequence ID" value="SMQ13064.1"/>
    <property type="molecule type" value="Genomic_DNA"/>
</dbReference>
<keyword evidence="3 9" id="KW-0378">Hydrolase</keyword>
<proteinExistence type="inferred from homology"/>
<reference evidence="9 10" key="2">
    <citation type="submission" date="2017-06" db="EMBL/GenBank/DDBJ databases">
        <authorList>
            <person name="Kim H.J."/>
            <person name="Triplett B.A."/>
        </authorList>
    </citation>
    <scope>NUCLEOTIDE SEQUENCE [LARGE SCALE GENOMIC DNA]</scope>
    <source>
        <strain evidence="9">Kingella_eburonensis</strain>
    </source>
</reference>
<dbReference type="InterPro" id="IPR011765">
    <property type="entry name" value="Pept_M16_N"/>
</dbReference>
<organism evidence="9 10">
    <name type="scientific">Kingella negevensis</name>
    <dbReference type="NCBI Taxonomy" id="1522312"/>
    <lineage>
        <taxon>Bacteria</taxon>
        <taxon>Pseudomonadati</taxon>
        <taxon>Pseudomonadota</taxon>
        <taxon>Betaproteobacteria</taxon>
        <taxon>Neisseriales</taxon>
        <taxon>Neisseriaceae</taxon>
        <taxon>Kingella</taxon>
    </lineage>
</organism>
<dbReference type="EC" id="3.4.24.55" evidence="9"/>
<accession>A0A238TD63</accession>
<reference evidence="8" key="1">
    <citation type="submission" date="2017-05" db="EMBL/GenBank/DDBJ databases">
        <authorList>
            <person name="Song R."/>
            <person name="Chenine A.L."/>
            <person name="Ruprecht R.M."/>
        </authorList>
    </citation>
    <scope>NUCLEOTIDE SEQUENCE</scope>
    <source>
        <strain evidence="8">Kingella_eburonensis</strain>
    </source>
</reference>
<gene>
    <name evidence="9" type="primary">ptrA</name>
    <name evidence="8" type="ORF">KEBURONENSIS_01806</name>
    <name evidence="9" type="ORF">KEBURONENSIS_01808</name>
</gene>
<dbReference type="EMBL" id="FXUV02000046">
    <property type="protein sequence ID" value="SNB79736.1"/>
    <property type="molecule type" value="Genomic_DNA"/>
</dbReference>
<keyword evidence="2 9" id="KW-0645">Protease</keyword>
<feature type="domain" description="Peptidase M16 N-terminal" evidence="7">
    <location>
        <begin position="34"/>
        <end position="157"/>
    </location>
</feature>
<feature type="signal peptide" evidence="6">
    <location>
        <begin position="1"/>
        <end position="20"/>
    </location>
</feature>
<dbReference type="GO" id="GO:0046872">
    <property type="term" value="F:metal ion binding"/>
    <property type="evidence" value="ECO:0007669"/>
    <property type="project" value="InterPro"/>
</dbReference>
<dbReference type="Gene3D" id="3.30.830.10">
    <property type="entry name" value="Metalloenzyme, LuxS/M16 peptidase-like"/>
    <property type="match status" value="1"/>
</dbReference>
<evidence type="ECO:0000256" key="3">
    <source>
        <dbReference type="ARBA" id="ARBA00022801"/>
    </source>
</evidence>
<evidence type="ECO:0000256" key="6">
    <source>
        <dbReference type="SAM" id="SignalP"/>
    </source>
</evidence>
<evidence type="ECO:0000256" key="5">
    <source>
        <dbReference type="ARBA" id="ARBA00023049"/>
    </source>
</evidence>
<dbReference type="PANTHER" id="PTHR43690">
    <property type="entry name" value="NARDILYSIN"/>
    <property type="match status" value="1"/>
</dbReference>
<dbReference type="Pfam" id="PF00675">
    <property type="entry name" value="Peptidase_M16"/>
    <property type="match status" value="1"/>
</dbReference>
<protein>
    <submittedName>
        <fullName evidence="9">Protease 3</fullName>
        <ecNumber evidence="9">3.4.24.55</ecNumber>
    </submittedName>
</protein>
<comment type="similarity">
    <text evidence="1">Belongs to the peptidase M16 family.</text>
</comment>
<keyword evidence="6" id="KW-0732">Signal</keyword>
<dbReference type="PANTHER" id="PTHR43690:SF17">
    <property type="entry name" value="PROTEIN YHJJ"/>
    <property type="match status" value="1"/>
</dbReference>